<organism evidence="2 3">
    <name type="scientific">Brevibacillus fulvus</name>
    <dbReference type="NCBI Taxonomy" id="1125967"/>
    <lineage>
        <taxon>Bacteria</taxon>
        <taxon>Bacillati</taxon>
        <taxon>Bacillota</taxon>
        <taxon>Bacilli</taxon>
        <taxon>Bacillales</taxon>
        <taxon>Paenibacillaceae</taxon>
        <taxon>Brevibacillus</taxon>
    </lineage>
</organism>
<keyword evidence="1" id="KW-1133">Transmembrane helix</keyword>
<protein>
    <submittedName>
        <fullName evidence="2">Uncharacterized membrane protein YsdA (DUF1294 family)</fullName>
    </submittedName>
</protein>
<keyword evidence="1" id="KW-0472">Membrane</keyword>
<gene>
    <name evidence="2" type="ORF">JOD01_001720</name>
</gene>
<dbReference type="Pfam" id="PF06961">
    <property type="entry name" value="DUF1294"/>
    <property type="match status" value="1"/>
</dbReference>
<proteinExistence type="predicted"/>
<dbReference type="InterPro" id="IPR010718">
    <property type="entry name" value="DUF1294"/>
</dbReference>
<dbReference type="RefSeq" id="WP_204517811.1">
    <property type="nucleotide sequence ID" value="NZ_BAABIN010000007.1"/>
</dbReference>
<sequence>MRIEAKLQKHRRVRNGWLAASWVLFLAGWAAGWPSLWGTGLLLVNGYALWLMATDKKSAKTARFRIPEGSLLLLAATGAPAGILLGMLLFHHKTKHRMFQIIPPLCFLMYVAVFGYWLIGQNF</sequence>
<keyword evidence="1" id="KW-0812">Transmembrane</keyword>
<evidence type="ECO:0000313" key="3">
    <source>
        <dbReference type="Proteomes" id="UP000717624"/>
    </source>
</evidence>
<dbReference type="EMBL" id="JAFBEB010000004">
    <property type="protein sequence ID" value="MBM7590119.1"/>
    <property type="molecule type" value="Genomic_DNA"/>
</dbReference>
<keyword evidence="3" id="KW-1185">Reference proteome</keyword>
<name>A0A939BU41_9BACL</name>
<feature type="transmembrane region" description="Helical" evidence="1">
    <location>
        <begin position="70"/>
        <end position="90"/>
    </location>
</feature>
<reference evidence="2" key="1">
    <citation type="submission" date="2021-01" db="EMBL/GenBank/DDBJ databases">
        <title>Genomic Encyclopedia of Type Strains, Phase IV (KMG-IV): sequencing the most valuable type-strain genomes for metagenomic binning, comparative biology and taxonomic classification.</title>
        <authorList>
            <person name="Goeker M."/>
        </authorList>
    </citation>
    <scope>NUCLEOTIDE SEQUENCE</scope>
    <source>
        <strain evidence="2">DSM 25523</strain>
    </source>
</reference>
<feature type="transmembrane region" description="Helical" evidence="1">
    <location>
        <begin position="102"/>
        <end position="119"/>
    </location>
</feature>
<feature type="transmembrane region" description="Helical" evidence="1">
    <location>
        <begin position="21"/>
        <end position="50"/>
    </location>
</feature>
<comment type="caution">
    <text evidence="2">The sequence shown here is derived from an EMBL/GenBank/DDBJ whole genome shotgun (WGS) entry which is preliminary data.</text>
</comment>
<dbReference type="AlphaFoldDB" id="A0A939BU41"/>
<dbReference type="Proteomes" id="UP000717624">
    <property type="component" value="Unassembled WGS sequence"/>
</dbReference>
<evidence type="ECO:0000313" key="2">
    <source>
        <dbReference type="EMBL" id="MBM7590119.1"/>
    </source>
</evidence>
<evidence type="ECO:0000256" key="1">
    <source>
        <dbReference type="SAM" id="Phobius"/>
    </source>
</evidence>
<accession>A0A939BU41</accession>